<proteinExistence type="predicted"/>
<evidence type="ECO:0000313" key="1">
    <source>
        <dbReference type="EMBL" id="BDU50425.1"/>
    </source>
</evidence>
<protein>
    <submittedName>
        <fullName evidence="1">Uncharacterized protein</fullName>
    </submittedName>
</protein>
<dbReference type="AlphaFoldDB" id="A0AAU9DAR5"/>
<organism evidence="1 2">
    <name type="scientific">Haliovirga abyssi</name>
    <dbReference type="NCBI Taxonomy" id="2996794"/>
    <lineage>
        <taxon>Bacteria</taxon>
        <taxon>Fusobacteriati</taxon>
        <taxon>Fusobacteriota</taxon>
        <taxon>Fusobacteriia</taxon>
        <taxon>Fusobacteriales</taxon>
        <taxon>Haliovirgaceae</taxon>
        <taxon>Haliovirga</taxon>
    </lineage>
</organism>
<evidence type="ECO:0000313" key="2">
    <source>
        <dbReference type="Proteomes" id="UP001321582"/>
    </source>
</evidence>
<keyword evidence="2" id="KW-1185">Reference proteome</keyword>
<sequence length="55" mass="6729">MDHQVLILILDNNAKISKHYNKVVKYFTDKKMKVEEITVEYEFQKDENKMLRIKK</sequence>
<dbReference type="RefSeq" id="WP_307905355.1">
    <property type="nucleotide sequence ID" value="NZ_AP027059.1"/>
</dbReference>
<dbReference type="KEGG" id="haby:HLVA_09940"/>
<gene>
    <name evidence="1" type="ORF">HLVA_09940</name>
</gene>
<dbReference type="Proteomes" id="UP001321582">
    <property type="component" value="Chromosome"/>
</dbReference>
<dbReference type="EMBL" id="AP027059">
    <property type="protein sequence ID" value="BDU50425.1"/>
    <property type="molecule type" value="Genomic_DNA"/>
</dbReference>
<accession>A0AAU9DAR5</accession>
<name>A0AAU9DAR5_9FUSO</name>
<reference evidence="1 2" key="1">
    <citation type="submission" date="2022-11" db="EMBL/GenBank/DDBJ databases">
        <title>Haliovirga abyssi gen. nov., sp. nov., a mesophilic fermentative bacterium isolated from the Iheya North hydrothermal field and the proposal of Haliovirgaceae fam. nov.</title>
        <authorList>
            <person name="Miyazaki U."/>
            <person name="Tame A."/>
            <person name="Miyazaki J."/>
            <person name="Takai K."/>
            <person name="Sawayama S."/>
            <person name="Kitajima M."/>
            <person name="Okamoto A."/>
            <person name="Nakagawa S."/>
        </authorList>
    </citation>
    <scope>NUCLEOTIDE SEQUENCE [LARGE SCALE GENOMIC DNA]</scope>
    <source>
        <strain evidence="1 2">IC12</strain>
    </source>
</reference>